<dbReference type="InterPro" id="IPR008979">
    <property type="entry name" value="Galactose-bd-like_sf"/>
</dbReference>
<gene>
    <name evidence="5" type="ORF">K1Y72_34790</name>
</gene>
<feature type="domain" description="Alpha-(1-&gt;3)-arabinofuranosyltransferase N-terminal GT-C" evidence="4">
    <location>
        <begin position="36"/>
        <end position="692"/>
    </location>
</feature>
<dbReference type="InterPro" id="IPR000421">
    <property type="entry name" value="FA58C"/>
</dbReference>
<feature type="transmembrane region" description="Helical" evidence="2">
    <location>
        <begin position="232"/>
        <end position="252"/>
    </location>
</feature>
<feature type="domain" description="F5/8 type C" evidence="3">
    <location>
        <begin position="721"/>
        <end position="805"/>
    </location>
</feature>
<comment type="caution">
    <text evidence="5">The sequence shown here is derived from an EMBL/GenBank/DDBJ whole genome shotgun (WGS) entry which is preliminary data.</text>
</comment>
<feature type="region of interest" description="Disordered" evidence="1">
    <location>
        <begin position="1357"/>
        <end position="1414"/>
    </location>
</feature>
<reference evidence="5 6" key="1">
    <citation type="submission" date="2021-07" db="EMBL/GenBank/DDBJ databases">
        <title>Actinomadura sp. PM05-2 isolated from lichen.</title>
        <authorList>
            <person name="Somphong A."/>
            <person name="Phongsopitanun W."/>
            <person name="Tanasupawat S."/>
            <person name="Peongsungnone V."/>
        </authorList>
    </citation>
    <scope>NUCLEOTIDE SEQUENCE [LARGE SCALE GENOMIC DNA]</scope>
    <source>
        <strain evidence="5 6">PM05-2</strain>
    </source>
</reference>
<proteinExistence type="predicted"/>
<feature type="transmembrane region" description="Helical" evidence="2">
    <location>
        <begin position="335"/>
        <end position="357"/>
    </location>
</feature>
<feature type="transmembrane region" description="Helical" evidence="2">
    <location>
        <begin position="1337"/>
        <end position="1353"/>
    </location>
</feature>
<organism evidence="5 6">
    <name type="scientific">Actinomadura parmotrematis</name>
    <dbReference type="NCBI Taxonomy" id="2864039"/>
    <lineage>
        <taxon>Bacteria</taxon>
        <taxon>Bacillati</taxon>
        <taxon>Actinomycetota</taxon>
        <taxon>Actinomycetes</taxon>
        <taxon>Streptosporangiales</taxon>
        <taxon>Thermomonosporaceae</taxon>
        <taxon>Actinomadura</taxon>
    </lineage>
</organism>
<keyword evidence="2" id="KW-0472">Membrane</keyword>
<feature type="transmembrane region" description="Helical" evidence="2">
    <location>
        <begin position="111"/>
        <end position="133"/>
    </location>
</feature>
<dbReference type="Gene3D" id="2.60.120.260">
    <property type="entry name" value="Galactose-binding domain-like"/>
    <property type="match status" value="1"/>
</dbReference>
<evidence type="ECO:0000256" key="2">
    <source>
        <dbReference type="SAM" id="Phobius"/>
    </source>
</evidence>
<accession>A0ABS7G4B6</accession>
<keyword evidence="2" id="KW-1133">Transmembrane helix</keyword>
<dbReference type="Pfam" id="PF11847">
    <property type="entry name" value="GT-C_AftD"/>
    <property type="match status" value="1"/>
</dbReference>
<keyword evidence="6" id="KW-1185">Reference proteome</keyword>
<evidence type="ECO:0000313" key="6">
    <source>
        <dbReference type="Proteomes" id="UP000774570"/>
    </source>
</evidence>
<keyword evidence="2" id="KW-0812">Transmembrane</keyword>
<dbReference type="Proteomes" id="UP000774570">
    <property type="component" value="Unassembled WGS sequence"/>
</dbReference>
<evidence type="ECO:0000313" key="5">
    <source>
        <dbReference type="EMBL" id="MBW8487565.1"/>
    </source>
</evidence>
<protein>
    <submittedName>
        <fullName evidence="5">Alpha-(1-&gt;3)-arabinofuranosyltransferase</fullName>
    </submittedName>
</protein>
<name>A0ABS7G4B6_9ACTN</name>
<feature type="region of interest" description="Disordered" evidence="1">
    <location>
        <begin position="725"/>
        <end position="749"/>
    </location>
</feature>
<feature type="transmembrane region" description="Helical" evidence="2">
    <location>
        <begin position="303"/>
        <end position="323"/>
    </location>
</feature>
<dbReference type="EMBL" id="JAIBOA010000036">
    <property type="protein sequence ID" value="MBW8487565.1"/>
    <property type="molecule type" value="Genomic_DNA"/>
</dbReference>
<feature type="transmembrane region" description="Helical" evidence="2">
    <location>
        <begin position="31"/>
        <end position="50"/>
    </location>
</feature>
<dbReference type="InterPro" id="IPR021798">
    <property type="entry name" value="AftD_N"/>
</dbReference>
<feature type="transmembrane region" description="Helical" evidence="2">
    <location>
        <begin position="1299"/>
        <end position="1317"/>
    </location>
</feature>
<evidence type="ECO:0000259" key="3">
    <source>
        <dbReference type="Pfam" id="PF00754"/>
    </source>
</evidence>
<evidence type="ECO:0000256" key="1">
    <source>
        <dbReference type="SAM" id="MobiDB-lite"/>
    </source>
</evidence>
<sequence length="1414" mass="147938">MSSPRTLPVPPRPAEPAGVDAALRDRLRRRAAALALVTLSFAIAPGRIIADTKLDMALNPGAFLGRALHMWDAGSSFGQVQNQAYGYLFPMGPFYLAGHAAHLPPWVTQRLWLALVMVAAFSGLVRLAAALDVGTPNGRLLAGFAYALAPKAQLLLGVNSSEFLPAALLPWMLLPLVRGARGDLAPRRAAGLSALAVVCCGGINATAEAAVLAVPLLYLLTRAGGKRKRRLLAWWLPLLAAATFWWVVPTYLMGKYIFPFLDYTESAATTTSTTSLLNALRGTSAWTAYLPVDTNPWWPAGNALATTPWLIAATALVAGFGLYGLARSGMPERAFLVLSLVLGAAIIVSGHPGALAAPFDGRLRGLLDGTLAPFRNVHKFDALIRLPLVLGLARLPVALPPRTIVPVAWWRRSWRTVAGLAAGTAVVLASVPMLDPGPASKANMPDAVPAYWRQATGWLNSRGGLNTSLAVPGVRTGDFTWGRAMDDPLQAMLSVSWANRMGVPYGSAGASRLMEAIDQRFATGRGSKGLTLVLARMGVRFVVVRNDLDRVELGGAWPARVHEALAASPGMTKVADFGGAVGSVGEADAAGSFDQAYNAVEIYEVAGAAAPATTVAAARPLRVLGGPEALLTLADEGLLDGDRPVVFGDDPAGAKIPAADTVSTDTLRRREVNYSDLRNGASPTMTAGQPYTGTSKVKDVTDPAWAPYRTVAKYSGVASVTASSSAADVAAPSNTDSKSRQPYSALDGDPDTQWVTSGWNGAVGEWIDIRFDRPLRLDRIQLTFSTADFLGPAVSEVRLEGSNGSVVRPVAAGSTAQALAGPAGTSDHLKITVTRTAGVDKIGSRVALTQVTVPGLLPSRTLVPPAGGSTTVFTGLDDWAQPCMRGPQKWTCNPQLQRRGDDGAAFDRTFTAASPSRRTLTGSAIITDLDRIASATSFGYPKVKASSAFVDHPALLARSAFDGDPATTWIAAPDDTRPALTAELAARALTVGKIKIAFPGGGRHRVEVTGDDGTRSGLTAADGTFTFTPLHTRNLRIAFPDAPGVQVTDVTVPGVKALGEPAPLALNTRCGTGPAFRLDGAEIRTRLVGGTVADLVQGRPVRYAACGQVPVAQGRRHLVVPATDAYRIATAVLAPAAAEAAAEVDGDAPDVSRWTPQRRTLQIGDVARASYLVLNENFNKGWEATAGGQALRAVRLDGWRQAWLLPAGTTGPVELVYAPDRPYRLVLVAGLVLVLLVAGITLPGRRAAPSASPLPPATPFARWGLLRWPLAAAAGFWIGGFAGLALVPAGLALGLHRRLGGWTALVLTAVAGGVQAFGSWLTLRGAAGASEPLTETVPLVLVLVALGLVLRMLSEPSASASPAPSPGPATPDAAARPDLTQPDIHLVWRPAPADPPPNGNGRPSPSRRPTRPPR</sequence>
<feature type="transmembrane region" description="Helical" evidence="2">
    <location>
        <begin position="1225"/>
        <end position="1245"/>
    </location>
</feature>
<evidence type="ECO:0000259" key="4">
    <source>
        <dbReference type="Pfam" id="PF11847"/>
    </source>
</evidence>
<dbReference type="SUPFAM" id="SSF49785">
    <property type="entry name" value="Galactose-binding domain-like"/>
    <property type="match status" value="2"/>
</dbReference>
<dbReference type="Pfam" id="PF00754">
    <property type="entry name" value="F5_F8_type_C"/>
    <property type="match status" value="1"/>
</dbReference>
<feature type="transmembrane region" description="Helical" evidence="2">
    <location>
        <begin position="1265"/>
        <end position="1287"/>
    </location>
</feature>
<dbReference type="RefSeq" id="WP_220170800.1">
    <property type="nucleotide sequence ID" value="NZ_JAIBOA010000036.1"/>
</dbReference>